<accession>Q11LS0</accession>
<evidence type="ECO:0008006" key="3">
    <source>
        <dbReference type="Google" id="ProtNLM"/>
    </source>
</evidence>
<dbReference type="HOGENOM" id="CLU_171020_0_0_5"/>
<reference evidence="2" key="1">
    <citation type="submission" date="2006-06" db="EMBL/GenBank/DDBJ databases">
        <title>Complete sequence of chromosome of Chelativorans sp. BNC1.</title>
        <authorList>
            <consortium name="US DOE Joint Genome Institute"/>
            <person name="Copeland A."/>
            <person name="Lucas S."/>
            <person name="Lapidus A."/>
            <person name="Barry K."/>
            <person name="Detter J.C."/>
            <person name="Glavina del Rio T."/>
            <person name="Hammon N."/>
            <person name="Israni S."/>
            <person name="Dalin E."/>
            <person name="Tice H."/>
            <person name="Pitluck S."/>
            <person name="Chertkov O."/>
            <person name="Brettin T."/>
            <person name="Bruce D."/>
            <person name="Han C."/>
            <person name="Tapia R."/>
            <person name="Gilna P."/>
            <person name="Schmutz J."/>
            <person name="Larimer F."/>
            <person name="Land M."/>
            <person name="Hauser L."/>
            <person name="Kyrpides N."/>
            <person name="Mikhailova N."/>
            <person name="Richardson P."/>
        </authorList>
    </citation>
    <scope>NUCLEOTIDE SEQUENCE</scope>
    <source>
        <strain evidence="2">BNC1</strain>
    </source>
</reference>
<gene>
    <name evidence="2" type="ordered locus">Meso_0251</name>
</gene>
<evidence type="ECO:0000313" key="2">
    <source>
        <dbReference type="EMBL" id="ABG61655.1"/>
    </source>
</evidence>
<dbReference type="SUPFAM" id="SSF103481">
    <property type="entry name" value="Multidrug resistance efflux transporter EmrE"/>
    <property type="match status" value="1"/>
</dbReference>
<dbReference type="InterPro" id="IPR037185">
    <property type="entry name" value="EmrE-like"/>
</dbReference>
<keyword evidence="1" id="KW-0472">Membrane</keyword>
<keyword evidence="1" id="KW-1133">Transmembrane helix</keyword>
<dbReference type="KEGG" id="mes:Meso_0251"/>
<dbReference type="EMBL" id="CP000390">
    <property type="protein sequence ID" value="ABG61655.1"/>
    <property type="molecule type" value="Genomic_DNA"/>
</dbReference>
<name>Q11LS0_CHESB</name>
<dbReference type="OrthoDB" id="8115659at2"/>
<protein>
    <recommendedName>
        <fullName evidence="3">EamA domain-containing protein</fullName>
    </recommendedName>
</protein>
<feature type="transmembrane region" description="Helical" evidence="1">
    <location>
        <begin position="61"/>
        <end position="82"/>
    </location>
</feature>
<dbReference type="Gene3D" id="1.10.3730.20">
    <property type="match status" value="1"/>
</dbReference>
<sequence length="110" mass="11741" precursor="true">MSPTSFALLTLSTMIFIAAASSAKNWAISNDNFVWLILTLVLYTIGNLIMLRLIRDVGMAIALSLSAVVQLVAVNAVALFFFGERITLFQGAGLLLAVIAVTLITLPLGE</sequence>
<keyword evidence="1" id="KW-0812">Transmembrane</keyword>
<feature type="transmembrane region" description="Helical" evidence="1">
    <location>
        <begin position="33"/>
        <end position="54"/>
    </location>
</feature>
<organism evidence="2">
    <name type="scientific">Chelativorans sp. (strain BNC1)</name>
    <dbReference type="NCBI Taxonomy" id="266779"/>
    <lineage>
        <taxon>Bacteria</taxon>
        <taxon>Pseudomonadati</taxon>
        <taxon>Pseudomonadota</taxon>
        <taxon>Alphaproteobacteria</taxon>
        <taxon>Hyphomicrobiales</taxon>
        <taxon>Phyllobacteriaceae</taxon>
        <taxon>Chelativorans</taxon>
    </lineage>
</organism>
<proteinExistence type="predicted"/>
<evidence type="ECO:0000256" key="1">
    <source>
        <dbReference type="SAM" id="Phobius"/>
    </source>
</evidence>
<dbReference type="AlphaFoldDB" id="Q11LS0"/>
<feature type="transmembrane region" description="Helical" evidence="1">
    <location>
        <begin position="88"/>
        <end position="108"/>
    </location>
</feature>
<dbReference type="eggNOG" id="ENOG5032BSN">
    <property type="taxonomic scope" value="Bacteria"/>
</dbReference>